<dbReference type="RefSeq" id="WP_054197966.1">
    <property type="nucleotide sequence ID" value="NZ_FZMV01000017.1"/>
</dbReference>
<dbReference type="PANTHER" id="PTHR39963">
    <property type="entry name" value="SLL0983 PROTEIN"/>
    <property type="match status" value="1"/>
</dbReference>
<reference evidence="2 3" key="1">
    <citation type="submission" date="2014-06" db="EMBL/GenBank/DDBJ databases">
        <title>Helicobacter pullorum isolates in fresh chicken meat - phenotypic and genotypic features.</title>
        <authorList>
            <person name="Borges V."/>
            <person name="Santos A."/>
            <person name="Correia C.B."/>
            <person name="Saraiva M."/>
            <person name="Menard A."/>
            <person name="Vieira L."/>
            <person name="Sampaio D.A."/>
            <person name="Gomes J.P."/>
            <person name="Oleastro M."/>
        </authorList>
    </citation>
    <scope>NUCLEOTIDE SEQUENCE [LARGE SCALE GENOMIC DNA]</scope>
    <source>
        <strain evidence="2 3">229334/12</strain>
    </source>
</reference>
<dbReference type="STRING" id="35818.HPU229336_01540"/>
<dbReference type="Proteomes" id="UP000037997">
    <property type="component" value="Unassembled WGS sequence"/>
</dbReference>
<sequence length="252" mass="29336">MNIQTSDKSFTLFSQVFQEHYHSTQDGALQETLHKHILPSFYFHKNKRNLKILDICFGLGYNTLCAINYAYQNGIKALEIHSPEMDRNLIQTLLQYSYPKELDTEILSELTQRHFYQKGDFKVFLHLGDAREILKGFQKKQMVFDIVFQDAFSPNKNKLLWTYEYFKTLFLLTSKDCIITTYSQNSSMLYSAFLAGFKSYTLKQANTRDSIVLTKTQEIPCLESSNILEVLKVDISHKIATNKNLVGLYDED</sequence>
<dbReference type="EMBL" id="JNOC01000032">
    <property type="protein sequence ID" value="KPH55754.1"/>
    <property type="molecule type" value="Genomic_DNA"/>
</dbReference>
<name>A0A0N1EBI1_9HELI</name>
<accession>A0A0N1EBI1</accession>
<dbReference type="PATRIC" id="fig|35818.11.peg.1217"/>
<dbReference type="InterPro" id="IPR008471">
    <property type="entry name" value="MnmC-like_methylTransf"/>
</dbReference>
<evidence type="ECO:0000259" key="1">
    <source>
        <dbReference type="Pfam" id="PF05430"/>
    </source>
</evidence>
<feature type="domain" description="MnmC-like methyltransferase" evidence="1">
    <location>
        <begin position="107"/>
        <end position="204"/>
    </location>
</feature>
<gene>
    <name evidence="2" type="ORF">HPU229334_06155</name>
</gene>
<dbReference type="AlphaFoldDB" id="A0A0N1EBI1"/>
<dbReference type="Gene3D" id="3.40.50.150">
    <property type="entry name" value="Vaccinia Virus protein VP39"/>
    <property type="match status" value="1"/>
</dbReference>
<evidence type="ECO:0000313" key="3">
    <source>
        <dbReference type="Proteomes" id="UP000037997"/>
    </source>
</evidence>
<dbReference type="InterPro" id="IPR029063">
    <property type="entry name" value="SAM-dependent_MTases_sf"/>
</dbReference>
<dbReference type="SUPFAM" id="SSF53335">
    <property type="entry name" value="S-adenosyl-L-methionine-dependent methyltransferases"/>
    <property type="match status" value="1"/>
</dbReference>
<evidence type="ECO:0000313" key="2">
    <source>
        <dbReference type="EMBL" id="KPH55754.1"/>
    </source>
</evidence>
<dbReference type="Pfam" id="PF05430">
    <property type="entry name" value="Methyltransf_30"/>
    <property type="match status" value="1"/>
</dbReference>
<proteinExistence type="predicted"/>
<comment type="caution">
    <text evidence="2">The sequence shown here is derived from an EMBL/GenBank/DDBJ whole genome shotgun (WGS) entry which is preliminary data.</text>
</comment>
<organism evidence="2 3">
    <name type="scientific">Helicobacter pullorum</name>
    <dbReference type="NCBI Taxonomy" id="35818"/>
    <lineage>
        <taxon>Bacteria</taxon>
        <taxon>Pseudomonadati</taxon>
        <taxon>Campylobacterota</taxon>
        <taxon>Epsilonproteobacteria</taxon>
        <taxon>Campylobacterales</taxon>
        <taxon>Helicobacteraceae</taxon>
        <taxon>Helicobacter</taxon>
    </lineage>
</organism>
<protein>
    <recommendedName>
        <fullName evidence="1">MnmC-like methyltransferase domain-containing protein</fullName>
    </recommendedName>
</protein>
<dbReference type="PANTHER" id="PTHR39963:SF1">
    <property type="entry name" value="MNMC-LIKE METHYLTRANSFERASE DOMAIN-CONTAINING PROTEIN"/>
    <property type="match status" value="1"/>
</dbReference>
<dbReference type="GO" id="GO:0016645">
    <property type="term" value="F:oxidoreductase activity, acting on the CH-NH group of donors"/>
    <property type="evidence" value="ECO:0007669"/>
    <property type="project" value="InterPro"/>
</dbReference>